<dbReference type="InParanoid" id="H3B808"/>
<dbReference type="GeneTree" id="ENSGT00940000156456"/>
<dbReference type="Ensembl" id="ENSLACT00000018160.1">
    <property type="protein sequence ID" value="ENSLACP00000018029.1"/>
    <property type="gene ID" value="ENSLACG00000015885.1"/>
</dbReference>
<evidence type="ECO:0000313" key="3">
    <source>
        <dbReference type="Proteomes" id="UP000008672"/>
    </source>
</evidence>
<reference evidence="2" key="3">
    <citation type="submission" date="2025-09" db="UniProtKB">
        <authorList>
            <consortium name="Ensembl"/>
        </authorList>
    </citation>
    <scope>IDENTIFICATION</scope>
</reference>
<reference evidence="3" key="1">
    <citation type="submission" date="2011-08" db="EMBL/GenBank/DDBJ databases">
        <title>The draft genome of Latimeria chalumnae.</title>
        <authorList>
            <person name="Di Palma F."/>
            <person name="Alfoldi J."/>
            <person name="Johnson J."/>
            <person name="Berlin A."/>
            <person name="Gnerre S."/>
            <person name="Jaffe D."/>
            <person name="MacCallum I."/>
            <person name="Young S."/>
            <person name="Walker B.J."/>
            <person name="Lander E."/>
            <person name="Lindblad-Toh K."/>
        </authorList>
    </citation>
    <scope>NUCLEOTIDE SEQUENCE [LARGE SCALE GENOMIC DNA]</scope>
    <source>
        <strain evidence="3">Wild caught</strain>
    </source>
</reference>
<dbReference type="OMA" id="IKNCGMK"/>
<dbReference type="Proteomes" id="UP000008672">
    <property type="component" value="Unassembled WGS sequence"/>
</dbReference>
<dbReference type="Pfam" id="PF13516">
    <property type="entry name" value="LRR_6"/>
    <property type="match status" value="7"/>
</dbReference>
<keyword evidence="1" id="KW-0677">Repeat</keyword>
<sequence length="343" mass="38353">IQGLDLRYNKLTDKGAEFVSNFLQENADLCYLNLMCNDITTIGAEVIAKALHQWNQTLKQLRMNGNKIGNKGGMYFAAMLQVNSSLEELDLGDCDLGTQSVVALSTVLNNNVAIKSINLSRPLLFSQQEETTVHLAKMLKVNKHLEELHLEKHDMKEFGAERLSETLVENFTLRYLDLSCNRITRDGTKCLAQLLKHNTSLEILDLSANRIEDDGALYLSEAIAFHNTNLKALAVLSNNIGGKGLVALADAMKRNTTLACIYIWGNKFDEATCSAFLELIHSGRLKQDHTDVRPYVVDGHACLAELFHGLRKHYYWTPSSRQDGELCSNYGLTVRAKSSESKK</sequence>
<dbReference type="SUPFAM" id="SSF52047">
    <property type="entry name" value="RNI-like"/>
    <property type="match status" value="1"/>
</dbReference>
<dbReference type="SMART" id="SM00368">
    <property type="entry name" value="LRR_RI"/>
    <property type="match status" value="9"/>
</dbReference>
<gene>
    <name evidence="2" type="primary">LRRC34</name>
</gene>
<dbReference type="PANTHER" id="PTHR24111">
    <property type="entry name" value="LEUCINE-RICH REPEAT-CONTAINING PROTEIN 34"/>
    <property type="match status" value="1"/>
</dbReference>
<dbReference type="AlphaFoldDB" id="H3B808"/>
<dbReference type="InterPro" id="IPR001611">
    <property type="entry name" value="Leu-rich_rpt"/>
</dbReference>
<dbReference type="InterPro" id="IPR052201">
    <property type="entry name" value="LRR-containing_regulator"/>
</dbReference>
<dbReference type="eggNOG" id="KOG4308">
    <property type="taxonomic scope" value="Eukaryota"/>
</dbReference>
<name>H3B808_LATCH</name>
<protein>
    <submittedName>
        <fullName evidence="2">Leucine rich repeat containing 34</fullName>
    </submittedName>
</protein>
<dbReference type="STRING" id="7897.ENSLACP00000018029"/>
<keyword evidence="3" id="KW-1185">Reference proteome</keyword>
<proteinExistence type="predicted"/>
<organism evidence="2 3">
    <name type="scientific">Latimeria chalumnae</name>
    <name type="common">Coelacanth</name>
    <dbReference type="NCBI Taxonomy" id="7897"/>
    <lineage>
        <taxon>Eukaryota</taxon>
        <taxon>Metazoa</taxon>
        <taxon>Chordata</taxon>
        <taxon>Craniata</taxon>
        <taxon>Vertebrata</taxon>
        <taxon>Euteleostomi</taxon>
        <taxon>Coelacanthiformes</taxon>
        <taxon>Coelacanthidae</taxon>
        <taxon>Latimeria</taxon>
    </lineage>
</organism>
<evidence type="ECO:0000256" key="1">
    <source>
        <dbReference type="ARBA" id="ARBA00022737"/>
    </source>
</evidence>
<accession>H3B808</accession>
<dbReference type="EMBL" id="AFYH01041948">
    <property type="status" value="NOT_ANNOTATED_CDS"/>
    <property type="molecule type" value="Genomic_DNA"/>
</dbReference>
<dbReference type="InterPro" id="IPR032675">
    <property type="entry name" value="LRR_dom_sf"/>
</dbReference>
<evidence type="ECO:0000313" key="2">
    <source>
        <dbReference type="Ensembl" id="ENSLACP00000018029.1"/>
    </source>
</evidence>
<dbReference type="PANTHER" id="PTHR24111:SF4">
    <property type="entry name" value="LEUCINE-RICH REPEAT-CONTAINING PROTEIN 34"/>
    <property type="match status" value="1"/>
</dbReference>
<dbReference type="HOGENOM" id="CLU_017147_1_0_1"/>
<dbReference type="Gene3D" id="3.80.10.10">
    <property type="entry name" value="Ribonuclease Inhibitor"/>
    <property type="match status" value="2"/>
</dbReference>
<dbReference type="EMBL" id="AFYH01041947">
    <property type="status" value="NOT_ANNOTATED_CDS"/>
    <property type="molecule type" value="Genomic_DNA"/>
</dbReference>
<reference evidence="2" key="2">
    <citation type="submission" date="2025-08" db="UniProtKB">
        <authorList>
            <consortium name="Ensembl"/>
        </authorList>
    </citation>
    <scope>IDENTIFICATION</scope>
</reference>